<comment type="caution">
    <text evidence="1">The sequence shown here is derived from an EMBL/GenBank/DDBJ whole genome shotgun (WGS) entry which is preliminary data.</text>
</comment>
<evidence type="ECO:0000313" key="2">
    <source>
        <dbReference type="Proteomes" id="UP001189143"/>
    </source>
</evidence>
<protein>
    <recommendedName>
        <fullName evidence="3">DUF2283 domain-containing protein</fullName>
    </recommendedName>
</protein>
<evidence type="ECO:0000313" key="1">
    <source>
        <dbReference type="EMBL" id="CAI3539589.1"/>
    </source>
</evidence>
<evidence type="ECO:0008006" key="3">
    <source>
        <dbReference type="Google" id="ProtNLM"/>
    </source>
</evidence>
<accession>A0AAD2DDB7</accession>
<gene>
    <name evidence="1" type="ORF">CNEO2_100105</name>
</gene>
<dbReference type="EMBL" id="CAMTCP010000011">
    <property type="protein sequence ID" value="CAI3539589.1"/>
    <property type="molecule type" value="Genomic_DNA"/>
</dbReference>
<reference evidence="1" key="1">
    <citation type="submission" date="2022-10" db="EMBL/GenBank/DDBJ databases">
        <authorList>
            <person name="Aires J."/>
            <person name="Mesa V."/>
        </authorList>
    </citation>
    <scope>NUCLEOTIDE SEQUENCE</scope>
    <source>
        <strain evidence="1">Clostridium neonatale JD116</strain>
    </source>
</reference>
<sequence length="62" mass="6873">MALAKAEIEFDSSNKISKLTLNDVDFSDSLIDKKVVVEEGSQRILKIELACDSISIKNKEDS</sequence>
<dbReference type="Proteomes" id="UP001189143">
    <property type="component" value="Unassembled WGS sequence"/>
</dbReference>
<dbReference type="RefSeq" id="WP_230141534.1">
    <property type="nucleotide sequence ID" value="NZ_CAKJVF010000172.1"/>
</dbReference>
<proteinExistence type="predicted"/>
<organism evidence="1 2">
    <name type="scientific">Clostridium neonatale</name>
    <dbReference type="NCBI Taxonomy" id="137838"/>
    <lineage>
        <taxon>Bacteria</taxon>
        <taxon>Bacillati</taxon>
        <taxon>Bacillota</taxon>
        <taxon>Clostridia</taxon>
        <taxon>Eubacteriales</taxon>
        <taxon>Clostridiaceae</taxon>
        <taxon>Clostridium</taxon>
    </lineage>
</organism>
<name>A0AAD2DDB7_9CLOT</name>
<dbReference type="AlphaFoldDB" id="A0AAD2DDB7"/>